<dbReference type="OrthoDB" id="8101458at2"/>
<dbReference type="Proteomes" id="UP000219439">
    <property type="component" value="Unassembled WGS sequence"/>
</dbReference>
<keyword evidence="2" id="KW-1185">Reference proteome</keyword>
<dbReference type="RefSeq" id="WP_097156110.1">
    <property type="nucleotide sequence ID" value="NZ_OBEL01000011.1"/>
</dbReference>
<evidence type="ECO:0000313" key="2">
    <source>
        <dbReference type="Proteomes" id="UP000219439"/>
    </source>
</evidence>
<gene>
    <name evidence="1" type="ORF">SAMN06265368_4861</name>
</gene>
<dbReference type="EMBL" id="OBEL01000011">
    <property type="protein sequence ID" value="SNZ21736.1"/>
    <property type="molecule type" value="Genomic_DNA"/>
</dbReference>
<protein>
    <submittedName>
        <fullName evidence="1">Uncharacterized protein</fullName>
    </submittedName>
</protein>
<name>A0A285PNM9_9HYPH</name>
<reference evidence="1 2" key="1">
    <citation type="submission" date="2017-09" db="EMBL/GenBank/DDBJ databases">
        <authorList>
            <person name="Ehlers B."/>
            <person name="Leendertz F.H."/>
        </authorList>
    </citation>
    <scope>NUCLEOTIDE SEQUENCE [LARGE SCALE GENOMIC DNA]</scope>
    <source>
        <strain evidence="1 2">DSM 18289</strain>
    </source>
</reference>
<organism evidence="1 2">
    <name type="scientific">Cohaesibacter gelatinilyticus</name>
    <dbReference type="NCBI Taxonomy" id="372072"/>
    <lineage>
        <taxon>Bacteria</taxon>
        <taxon>Pseudomonadati</taxon>
        <taxon>Pseudomonadota</taxon>
        <taxon>Alphaproteobacteria</taxon>
        <taxon>Hyphomicrobiales</taxon>
        <taxon>Cohaesibacteraceae</taxon>
    </lineage>
</organism>
<proteinExistence type="predicted"/>
<dbReference type="AlphaFoldDB" id="A0A285PNM9"/>
<evidence type="ECO:0000313" key="1">
    <source>
        <dbReference type="EMBL" id="SNZ21736.1"/>
    </source>
</evidence>
<accession>A0A285PNM9</accession>
<sequence length="204" mass="21672">MADDKEISDLPEATSVSSTDLLHMSVSGNSRKVKAQNVLANDVVTLAAMEHGTEGDILYYGASGEPSRLTKGTVGQAIKMNASATAPEWSDEVFAKIYDSGELSITAPSETTLSHGLGGMPKLIWAVFVCKVAEYGFSVGDEFIYPLGYASLSAGNGMVAKSDSTQIKIRFIGTSGVYVGRFDSVYQNVTITQASWKLVVRAAL</sequence>